<evidence type="ECO:0000259" key="6">
    <source>
        <dbReference type="Pfam" id="PF04577"/>
    </source>
</evidence>
<name>A0A9D3VQ91_9ROSI</name>
<keyword evidence="5" id="KW-0472">Membrane</keyword>
<feature type="transmembrane region" description="Helical" evidence="5">
    <location>
        <begin position="31"/>
        <end position="54"/>
    </location>
</feature>
<keyword evidence="4" id="KW-0325">Glycoprotein</keyword>
<evidence type="ECO:0000256" key="1">
    <source>
        <dbReference type="ARBA" id="ARBA00004323"/>
    </source>
</evidence>
<keyword evidence="5" id="KW-1133">Transmembrane helix</keyword>
<gene>
    <name evidence="7" type="ORF">J1N35_018761</name>
</gene>
<evidence type="ECO:0000256" key="2">
    <source>
        <dbReference type="ARBA" id="ARBA00022676"/>
    </source>
</evidence>
<keyword evidence="5" id="KW-0812">Transmembrane</keyword>
<evidence type="ECO:0000256" key="5">
    <source>
        <dbReference type="SAM" id="Phobius"/>
    </source>
</evidence>
<organism evidence="7 8">
    <name type="scientific">Gossypium stocksii</name>
    <dbReference type="NCBI Taxonomy" id="47602"/>
    <lineage>
        <taxon>Eukaryota</taxon>
        <taxon>Viridiplantae</taxon>
        <taxon>Streptophyta</taxon>
        <taxon>Embryophyta</taxon>
        <taxon>Tracheophyta</taxon>
        <taxon>Spermatophyta</taxon>
        <taxon>Magnoliopsida</taxon>
        <taxon>eudicotyledons</taxon>
        <taxon>Gunneridae</taxon>
        <taxon>Pentapetalae</taxon>
        <taxon>rosids</taxon>
        <taxon>malvids</taxon>
        <taxon>Malvales</taxon>
        <taxon>Malvaceae</taxon>
        <taxon>Malvoideae</taxon>
        <taxon>Gossypium</taxon>
    </lineage>
</organism>
<evidence type="ECO:0000256" key="4">
    <source>
        <dbReference type="ARBA" id="ARBA00023180"/>
    </source>
</evidence>
<dbReference type="InterPro" id="IPR049625">
    <property type="entry name" value="Glyco_transf_61_cat"/>
</dbReference>
<keyword evidence="3" id="KW-0808">Transferase</keyword>
<dbReference type="OrthoDB" id="529273at2759"/>
<dbReference type="PANTHER" id="PTHR20961">
    <property type="entry name" value="GLYCOSYLTRANSFERASE"/>
    <property type="match status" value="1"/>
</dbReference>
<protein>
    <recommendedName>
        <fullName evidence="6">Glycosyltransferase 61 catalytic domain-containing protein</fullName>
    </recommendedName>
</protein>
<dbReference type="GO" id="GO:0016763">
    <property type="term" value="F:pentosyltransferase activity"/>
    <property type="evidence" value="ECO:0007669"/>
    <property type="project" value="UniProtKB-ARBA"/>
</dbReference>
<comment type="caution">
    <text evidence="7">The sequence shown here is derived from an EMBL/GenBank/DDBJ whole genome shotgun (WGS) entry which is preliminary data.</text>
</comment>
<dbReference type="PANTHER" id="PTHR20961:SF5">
    <property type="entry name" value="GLYCOSYLTRANSFERASE-RELATED"/>
    <property type="match status" value="1"/>
</dbReference>
<keyword evidence="2" id="KW-0328">Glycosyltransferase</keyword>
<evidence type="ECO:0000256" key="3">
    <source>
        <dbReference type="ARBA" id="ARBA00022679"/>
    </source>
</evidence>
<dbReference type="AlphaFoldDB" id="A0A9D3VQ91"/>
<keyword evidence="8" id="KW-1185">Reference proteome</keyword>
<dbReference type="GO" id="GO:0000139">
    <property type="term" value="C:Golgi membrane"/>
    <property type="evidence" value="ECO:0007669"/>
    <property type="project" value="UniProtKB-SubCell"/>
</dbReference>
<evidence type="ECO:0000313" key="7">
    <source>
        <dbReference type="EMBL" id="KAH1091504.1"/>
    </source>
</evidence>
<dbReference type="Pfam" id="PF04577">
    <property type="entry name" value="Glyco_transf_61"/>
    <property type="match status" value="1"/>
</dbReference>
<reference evidence="7 8" key="1">
    <citation type="journal article" date="2021" name="Plant Biotechnol. J.">
        <title>Multi-omics assisted identification of the key and species-specific regulatory components of drought-tolerant mechanisms in Gossypium stocksii.</title>
        <authorList>
            <person name="Yu D."/>
            <person name="Ke L."/>
            <person name="Zhang D."/>
            <person name="Wu Y."/>
            <person name="Sun Y."/>
            <person name="Mei J."/>
            <person name="Sun J."/>
            <person name="Sun Y."/>
        </authorList>
    </citation>
    <scope>NUCLEOTIDE SEQUENCE [LARGE SCALE GENOMIC DNA]</scope>
    <source>
        <strain evidence="8">cv. E1</strain>
        <tissue evidence="7">Leaf</tissue>
    </source>
</reference>
<proteinExistence type="predicted"/>
<feature type="domain" description="Glycosyltransferase 61 catalytic" evidence="6">
    <location>
        <begin position="325"/>
        <end position="428"/>
    </location>
</feature>
<comment type="subcellular location">
    <subcellularLocation>
        <location evidence="1">Golgi apparatus membrane</location>
        <topology evidence="1">Single-pass type II membrane protein</topology>
    </subcellularLocation>
</comment>
<dbReference type="InterPro" id="IPR007657">
    <property type="entry name" value="Glycosyltransferase_61"/>
</dbReference>
<accession>A0A9D3VQ91</accession>
<dbReference type="Proteomes" id="UP000828251">
    <property type="component" value="Unassembled WGS sequence"/>
</dbReference>
<sequence>MTLSLHQFKRLRMTYDTIFARSFSRYDQKKLGYGAFLGCLLIALSFCIVFKPYLGSLQVLNVRMPVDVGLKMLRITNSYSFEKLRGDDIRSSMATIVNETSSSEIEMVESDTTGTNETISNGNAISSSTTTVINNKNITQQKEMKALCHVEERTEFCEMYGDIRVDGKSSTVFMAADTMLESGSWVIRPYSRRGDEQAFKRVRKWFIKSGVDAYETPAQCDQRHNVPAIIFSTAGYAGNNFHDYTDIVLPLYLTSRQFDGEVKFLITNKKPWWIKKFRNILHKLSRYELVDIDKEVNVHCFTSVTVGLKRYPQELKIDSSKSPYSMKDFRKFLRSAYSLKKENAINMRDNGGKKRPRLFILSRKSTRAFTNTNAIAGMATRLGYEVVVTEVDSHVARVAEMVNSCDVMMGVHGAGLTNMIFLPENAILIQVIPIGGFEWLAETDFGEPSKDMNLRYIGYQIKTEESTLIQQYPQDHEVLNDPYAIQRRGWYEFKSIYLQKQNVNLDVDRFRITLLRALELLHQ</sequence>
<evidence type="ECO:0000313" key="8">
    <source>
        <dbReference type="Proteomes" id="UP000828251"/>
    </source>
</evidence>
<dbReference type="EMBL" id="JAIQCV010000006">
    <property type="protein sequence ID" value="KAH1091504.1"/>
    <property type="molecule type" value="Genomic_DNA"/>
</dbReference>